<proteinExistence type="predicted"/>
<name>A0A380T9H0_9ZZZZ</name>
<dbReference type="AlphaFoldDB" id="A0A380T9H0"/>
<organism evidence="2">
    <name type="scientific">metagenome</name>
    <dbReference type="NCBI Taxonomy" id="256318"/>
    <lineage>
        <taxon>unclassified sequences</taxon>
        <taxon>metagenomes</taxon>
    </lineage>
</organism>
<accession>A0A380T9H0</accession>
<dbReference type="EMBL" id="UIDG01000058">
    <property type="protein sequence ID" value="SUS04837.1"/>
    <property type="molecule type" value="Genomic_DNA"/>
</dbReference>
<reference evidence="2" key="1">
    <citation type="submission" date="2018-07" db="EMBL/GenBank/DDBJ databases">
        <authorList>
            <person name="Quirk P.G."/>
            <person name="Krulwich T.A."/>
        </authorList>
    </citation>
    <scope>NUCLEOTIDE SEQUENCE</scope>
</reference>
<feature type="region of interest" description="Disordered" evidence="1">
    <location>
        <begin position="73"/>
        <end position="118"/>
    </location>
</feature>
<feature type="compositionally biased region" description="Basic and acidic residues" evidence="1">
    <location>
        <begin position="99"/>
        <end position="112"/>
    </location>
</feature>
<gene>
    <name evidence="2" type="ORF">DF3PB_1500006</name>
</gene>
<protein>
    <submittedName>
        <fullName evidence="2">Uncharacterized protein</fullName>
    </submittedName>
</protein>
<evidence type="ECO:0000256" key="1">
    <source>
        <dbReference type="SAM" id="MobiDB-lite"/>
    </source>
</evidence>
<sequence>MNATTLLRRQRGRAPRLCKGALLTALVLALSACANDETAYERGVADYEPVYCYASLGDADCYRRPYFRDDRRLINHYGPTPRSYDRPKPPKPARLDPPPPERKASRTSDVKDPPAPAI</sequence>
<evidence type="ECO:0000313" key="2">
    <source>
        <dbReference type="EMBL" id="SUS04837.1"/>
    </source>
</evidence>